<organism evidence="2 3">
    <name type="scientific">Actinophytocola xinjiangensis</name>
    <dbReference type="NCBI Taxonomy" id="485602"/>
    <lineage>
        <taxon>Bacteria</taxon>
        <taxon>Bacillati</taxon>
        <taxon>Actinomycetota</taxon>
        <taxon>Actinomycetes</taxon>
        <taxon>Pseudonocardiales</taxon>
        <taxon>Pseudonocardiaceae</taxon>
    </lineage>
</organism>
<dbReference type="PROSITE" id="PS51644">
    <property type="entry name" value="HTH_OST"/>
    <property type="match status" value="1"/>
</dbReference>
<dbReference type="CDD" id="cd10146">
    <property type="entry name" value="LabA_like_C"/>
    <property type="match status" value="1"/>
</dbReference>
<sequence length="243" mass="26308">MSGGSRLAVLIDAASTPPDVVGGLFAEIARYGTAQVRRAYGDWTGPDLGHWTGQLLERAIQPVQQFVHDADRNATDAAMVIDAMDLLHSQRFDAFCVVTSDGDLTRLAGRLRESGLTVYGFGDRSTPRAFVVACDRFVRTEGLRRPRRLDVDGAVADRLRAAVDATAGSDGWASLATIGNTILDTSPDFDARDYGHVKLSDLLAATGLFDLDRRSPGDGKPDVVHVRHRQAAQHPAPRVVFRS</sequence>
<dbReference type="Gene3D" id="3.40.50.1010">
    <property type="entry name" value="5'-nuclease"/>
    <property type="match status" value="1"/>
</dbReference>
<dbReference type="InterPro" id="IPR021139">
    <property type="entry name" value="NYN"/>
</dbReference>
<reference evidence="2 3" key="1">
    <citation type="submission" date="2016-12" db="EMBL/GenBank/DDBJ databases">
        <title>The draft genome sequence of Actinophytocola xinjiangensis.</title>
        <authorList>
            <person name="Wang W."/>
            <person name="Yuan L."/>
        </authorList>
    </citation>
    <scope>NUCLEOTIDE SEQUENCE [LARGE SCALE GENOMIC DNA]</scope>
    <source>
        <strain evidence="2 3">CGMCC 4.4663</strain>
    </source>
</reference>
<dbReference type="GO" id="GO:0004540">
    <property type="term" value="F:RNA nuclease activity"/>
    <property type="evidence" value="ECO:0007669"/>
    <property type="project" value="InterPro"/>
</dbReference>
<keyword evidence="3" id="KW-1185">Reference proteome</keyword>
<feature type="domain" description="HTH OST-type" evidence="1">
    <location>
        <begin position="151"/>
        <end position="230"/>
    </location>
</feature>
<accession>A0A7Z1AW48</accession>
<evidence type="ECO:0000313" key="3">
    <source>
        <dbReference type="Proteomes" id="UP000185696"/>
    </source>
</evidence>
<dbReference type="InterPro" id="IPR025605">
    <property type="entry name" value="OST-HTH/LOTUS_dom"/>
</dbReference>
<dbReference type="InterPro" id="IPR041966">
    <property type="entry name" value="LOTUS-like"/>
</dbReference>
<dbReference type="AlphaFoldDB" id="A0A7Z1AW48"/>
<dbReference type="Gene3D" id="3.30.420.610">
    <property type="entry name" value="LOTUS domain-like"/>
    <property type="match status" value="1"/>
</dbReference>
<comment type="caution">
    <text evidence="2">The sequence shown here is derived from an EMBL/GenBank/DDBJ whole genome shotgun (WGS) entry which is preliminary data.</text>
</comment>
<dbReference type="CDD" id="cd11297">
    <property type="entry name" value="PIN_LabA-like_N_1"/>
    <property type="match status" value="1"/>
</dbReference>
<gene>
    <name evidence="2" type="ORF">BLA60_33690</name>
</gene>
<dbReference type="RefSeq" id="WP_075137157.1">
    <property type="nucleotide sequence ID" value="NZ_MSIF01000024.1"/>
</dbReference>
<proteinExistence type="predicted"/>
<evidence type="ECO:0000313" key="2">
    <source>
        <dbReference type="EMBL" id="OLF06066.1"/>
    </source>
</evidence>
<dbReference type="Pfam" id="PF12872">
    <property type="entry name" value="OST-HTH"/>
    <property type="match status" value="1"/>
</dbReference>
<dbReference type="PANTHER" id="PTHR35811:SF1">
    <property type="entry name" value="HTH OST-TYPE DOMAIN-CONTAINING PROTEIN"/>
    <property type="match status" value="1"/>
</dbReference>
<name>A0A7Z1AW48_9PSEU</name>
<dbReference type="EMBL" id="MSIF01000024">
    <property type="protein sequence ID" value="OLF06066.1"/>
    <property type="molecule type" value="Genomic_DNA"/>
</dbReference>
<dbReference type="Pfam" id="PF01936">
    <property type="entry name" value="NYN"/>
    <property type="match status" value="1"/>
</dbReference>
<dbReference type="PANTHER" id="PTHR35811">
    <property type="entry name" value="SLR1870 PROTEIN"/>
    <property type="match status" value="1"/>
</dbReference>
<protein>
    <submittedName>
        <fullName evidence="2">Maebl</fullName>
    </submittedName>
</protein>
<dbReference type="OrthoDB" id="2379772at2"/>
<evidence type="ECO:0000259" key="1">
    <source>
        <dbReference type="PROSITE" id="PS51644"/>
    </source>
</evidence>
<dbReference type="Proteomes" id="UP000185696">
    <property type="component" value="Unassembled WGS sequence"/>
</dbReference>